<comment type="subcellular location">
    <subcellularLocation>
        <location evidence="1">Golgi apparatus membrane</location>
        <topology evidence="1">Single-pass membrane protein</topology>
    </subcellularLocation>
</comment>
<feature type="transmembrane region" description="Helical" evidence="5">
    <location>
        <begin position="100"/>
        <end position="118"/>
    </location>
</feature>
<dbReference type="AlphaFoldDB" id="A0AA86V9J5"/>
<evidence type="ECO:0000256" key="3">
    <source>
        <dbReference type="ARBA" id="ARBA00022989"/>
    </source>
</evidence>
<proteinExistence type="predicted"/>
<dbReference type="InterPro" id="IPR006514">
    <property type="entry name" value="IRX15/GXM/AGM"/>
</dbReference>
<dbReference type="GO" id="GO:0045492">
    <property type="term" value="P:xylan biosynthetic process"/>
    <property type="evidence" value="ECO:0007669"/>
    <property type="project" value="InterPro"/>
</dbReference>
<dbReference type="Proteomes" id="UP001189624">
    <property type="component" value="Chromosome 3"/>
</dbReference>
<dbReference type="GO" id="GO:0000139">
    <property type="term" value="C:Golgi membrane"/>
    <property type="evidence" value="ECO:0007669"/>
    <property type="project" value="UniProtKB-SubCell"/>
</dbReference>
<evidence type="ECO:0000256" key="5">
    <source>
        <dbReference type="SAM" id="Phobius"/>
    </source>
</evidence>
<keyword evidence="4 5" id="KW-0472">Membrane</keyword>
<dbReference type="PANTHER" id="PTHR31444">
    <property type="entry name" value="OS11G0490100 PROTEIN"/>
    <property type="match status" value="1"/>
</dbReference>
<evidence type="ECO:0000313" key="6">
    <source>
        <dbReference type="EMBL" id="CAJ1943604.1"/>
    </source>
</evidence>
<evidence type="ECO:0000256" key="4">
    <source>
        <dbReference type="ARBA" id="ARBA00023136"/>
    </source>
</evidence>
<dbReference type="Gramene" id="rna-AYBTSS11_LOCUS11442">
    <property type="protein sequence ID" value="CAJ1943604.1"/>
    <property type="gene ID" value="gene-AYBTSS11_LOCUS11442"/>
</dbReference>
<dbReference type="EMBL" id="OY731400">
    <property type="protein sequence ID" value="CAJ1943604.1"/>
    <property type="molecule type" value="Genomic_DNA"/>
</dbReference>
<keyword evidence="2 5" id="KW-0812">Transmembrane</keyword>
<evidence type="ECO:0008006" key="8">
    <source>
        <dbReference type="Google" id="ProtNLM"/>
    </source>
</evidence>
<keyword evidence="3 5" id="KW-1133">Transmembrane helix</keyword>
<evidence type="ECO:0000256" key="2">
    <source>
        <dbReference type="ARBA" id="ARBA00022692"/>
    </source>
</evidence>
<dbReference type="NCBIfam" id="TIGR01627">
    <property type="entry name" value="A_thal_3515"/>
    <property type="match status" value="1"/>
</dbReference>
<name>A0AA86V9J5_9FABA</name>
<feature type="transmembrane region" description="Helical" evidence="5">
    <location>
        <begin position="6"/>
        <end position="23"/>
    </location>
</feature>
<organism evidence="6 7">
    <name type="scientific">Sphenostylis stenocarpa</name>
    <dbReference type="NCBI Taxonomy" id="92480"/>
    <lineage>
        <taxon>Eukaryota</taxon>
        <taxon>Viridiplantae</taxon>
        <taxon>Streptophyta</taxon>
        <taxon>Embryophyta</taxon>
        <taxon>Tracheophyta</taxon>
        <taxon>Spermatophyta</taxon>
        <taxon>Magnoliopsida</taxon>
        <taxon>eudicotyledons</taxon>
        <taxon>Gunneridae</taxon>
        <taxon>Pentapetalae</taxon>
        <taxon>rosids</taxon>
        <taxon>fabids</taxon>
        <taxon>Fabales</taxon>
        <taxon>Fabaceae</taxon>
        <taxon>Papilionoideae</taxon>
        <taxon>50 kb inversion clade</taxon>
        <taxon>NPAAA clade</taxon>
        <taxon>indigoferoid/millettioid clade</taxon>
        <taxon>Phaseoleae</taxon>
        <taxon>Sphenostylis</taxon>
    </lineage>
</organism>
<gene>
    <name evidence="6" type="ORF">AYBTSS11_LOCUS11442</name>
</gene>
<evidence type="ECO:0000313" key="7">
    <source>
        <dbReference type="Proteomes" id="UP001189624"/>
    </source>
</evidence>
<accession>A0AA86V9J5</accession>
<evidence type="ECO:0000256" key="1">
    <source>
        <dbReference type="ARBA" id="ARBA00004194"/>
    </source>
</evidence>
<keyword evidence="7" id="KW-1185">Reference proteome</keyword>
<sequence length="381" mass="42605">MVYKVFSGIILLYLLLLVFRLDLNYNFNSALIPNSINRAVCSKERLKKIKMPPDVLHFRPLLSPLVQFSPSLISRAQENQTYVHKYCQGMKGMNLTKKKLIPILVLILSIISVLRLLSLNVKTSSFSTGISALFPAPQRNCSSPLSTCNKIASHTPGSSDHPGKPPNITTTLTEKEFKVLSDLIALKSPCNLLIFGFQPQYLVLSKMNAAGSTIFLDDDPDKINKVRINSNNTQIYKLEYNMPTKAGYKLLKHARQNAAACVPNPRFLQKSKCKLALKNLPLQVYVKNWDVMVVDGPSGDSPESPGRMGSIYTASVLARAGNTSDVIVHDVDRIIEKWFSREFLCDENLLYSKGKLWHFRIRGLSNSTRFCPVEIGSTIGK</sequence>
<reference evidence="6" key="1">
    <citation type="submission" date="2023-10" db="EMBL/GenBank/DDBJ databases">
        <authorList>
            <person name="Domelevo Entfellner J.-B."/>
        </authorList>
    </citation>
    <scope>NUCLEOTIDE SEQUENCE</scope>
</reference>
<dbReference type="Pfam" id="PF21729">
    <property type="entry name" value="IRX15_IRX15L_GXM"/>
    <property type="match status" value="1"/>
</dbReference>
<protein>
    <recommendedName>
        <fullName evidence="8">Polysaccharide biosynthesis domain-containing protein</fullName>
    </recommendedName>
</protein>